<gene>
    <name evidence="1" type="ORF">PoB_005320200</name>
</gene>
<evidence type="ECO:0000313" key="1">
    <source>
        <dbReference type="EMBL" id="GFO26697.1"/>
    </source>
</evidence>
<dbReference type="SUPFAM" id="SSF48371">
    <property type="entry name" value="ARM repeat"/>
    <property type="match status" value="1"/>
</dbReference>
<dbReference type="Proteomes" id="UP000735302">
    <property type="component" value="Unassembled WGS sequence"/>
</dbReference>
<keyword evidence="2" id="KW-1185">Reference proteome</keyword>
<comment type="caution">
    <text evidence="1">The sequence shown here is derived from an EMBL/GenBank/DDBJ whole genome shotgun (WGS) entry which is preliminary data.</text>
</comment>
<name>A0AAV4C538_9GAST</name>
<accession>A0AAV4C538</accession>
<dbReference type="AlphaFoldDB" id="A0AAV4C538"/>
<proteinExistence type="predicted"/>
<evidence type="ECO:0000313" key="2">
    <source>
        <dbReference type="Proteomes" id="UP000735302"/>
    </source>
</evidence>
<protein>
    <submittedName>
        <fullName evidence="1">Neurobeachin-like protein 1</fullName>
    </submittedName>
</protein>
<reference evidence="1 2" key="1">
    <citation type="journal article" date="2021" name="Elife">
        <title>Chloroplast acquisition without the gene transfer in kleptoplastic sea slugs, Plakobranchus ocellatus.</title>
        <authorList>
            <person name="Maeda T."/>
            <person name="Takahashi S."/>
            <person name="Yoshida T."/>
            <person name="Shimamura S."/>
            <person name="Takaki Y."/>
            <person name="Nagai Y."/>
            <person name="Toyoda A."/>
            <person name="Suzuki Y."/>
            <person name="Arimoto A."/>
            <person name="Ishii H."/>
            <person name="Satoh N."/>
            <person name="Nishiyama T."/>
            <person name="Hasebe M."/>
            <person name="Maruyama T."/>
            <person name="Minagawa J."/>
            <person name="Obokata J."/>
            <person name="Shigenobu S."/>
        </authorList>
    </citation>
    <scope>NUCLEOTIDE SEQUENCE [LARGE SCALE GENOMIC DNA]</scope>
</reference>
<organism evidence="1 2">
    <name type="scientific">Plakobranchus ocellatus</name>
    <dbReference type="NCBI Taxonomy" id="259542"/>
    <lineage>
        <taxon>Eukaryota</taxon>
        <taxon>Metazoa</taxon>
        <taxon>Spiralia</taxon>
        <taxon>Lophotrochozoa</taxon>
        <taxon>Mollusca</taxon>
        <taxon>Gastropoda</taxon>
        <taxon>Heterobranchia</taxon>
        <taxon>Euthyneura</taxon>
        <taxon>Panpulmonata</taxon>
        <taxon>Sacoglossa</taxon>
        <taxon>Placobranchoidea</taxon>
        <taxon>Plakobranchidae</taxon>
        <taxon>Plakobranchus</taxon>
    </lineage>
</organism>
<feature type="non-terminal residue" evidence="1">
    <location>
        <position position="306"/>
    </location>
</feature>
<sequence>MEDTLQKKDFLSKWTSSVNLSGNLELFIKDFHGSHSEFIDLEFKSLTPGLYHESPGLSQLPQTLLDQLGKEMRKCCVEIVANLTDDCVERGAAILQCLVILCRNCDNIFFVASCDFVSHAVNAAQSILSRLYSNKQPEAAASQEPSGILFKFVKIVFHFLECLYDPYFIWRKRLKGWPVDVEQVLSKPAAVHNEIIPFFHECFQYPGLSRGLQKGLLHILGAIMCGAETNAVLVVTPASVDVVLSVLSGKAQCCQGVEGDTRLLEGLVGEGGESSTSVNVTEDIQHLTLKCVVCMVQTLHLSAADQ</sequence>
<dbReference type="InterPro" id="IPR016024">
    <property type="entry name" value="ARM-type_fold"/>
</dbReference>
<dbReference type="EMBL" id="BLXT01005858">
    <property type="protein sequence ID" value="GFO26697.1"/>
    <property type="molecule type" value="Genomic_DNA"/>
</dbReference>